<dbReference type="Proteomes" id="UP000886595">
    <property type="component" value="Unassembled WGS sequence"/>
</dbReference>
<organism evidence="2 3">
    <name type="scientific">Brassica carinata</name>
    <name type="common">Ethiopian mustard</name>
    <name type="synonym">Abyssinian cabbage</name>
    <dbReference type="NCBI Taxonomy" id="52824"/>
    <lineage>
        <taxon>Eukaryota</taxon>
        <taxon>Viridiplantae</taxon>
        <taxon>Streptophyta</taxon>
        <taxon>Embryophyta</taxon>
        <taxon>Tracheophyta</taxon>
        <taxon>Spermatophyta</taxon>
        <taxon>Magnoliopsida</taxon>
        <taxon>eudicotyledons</taxon>
        <taxon>Gunneridae</taxon>
        <taxon>Pentapetalae</taxon>
        <taxon>rosids</taxon>
        <taxon>malvids</taxon>
        <taxon>Brassicales</taxon>
        <taxon>Brassicaceae</taxon>
        <taxon>Brassiceae</taxon>
        <taxon>Brassica</taxon>
    </lineage>
</organism>
<keyword evidence="3" id="KW-1185">Reference proteome</keyword>
<dbReference type="AlphaFoldDB" id="A0A8X7VQJ8"/>
<dbReference type="EMBL" id="JAAMPC010000004">
    <property type="protein sequence ID" value="KAG2315636.1"/>
    <property type="molecule type" value="Genomic_DNA"/>
</dbReference>
<name>A0A8X7VQJ8_BRACI</name>
<feature type="region of interest" description="Disordered" evidence="1">
    <location>
        <begin position="20"/>
        <end position="167"/>
    </location>
</feature>
<feature type="compositionally biased region" description="Polar residues" evidence="1">
    <location>
        <begin position="41"/>
        <end position="61"/>
    </location>
</feature>
<feature type="compositionally biased region" description="Basic residues" evidence="1">
    <location>
        <begin position="63"/>
        <end position="79"/>
    </location>
</feature>
<proteinExistence type="predicted"/>
<comment type="caution">
    <text evidence="2">The sequence shown here is derived from an EMBL/GenBank/DDBJ whole genome shotgun (WGS) entry which is preliminary data.</text>
</comment>
<evidence type="ECO:0000313" key="2">
    <source>
        <dbReference type="EMBL" id="KAG2315636.1"/>
    </source>
</evidence>
<feature type="compositionally biased region" description="Low complexity" evidence="1">
    <location>
        <begin position="118"/>
        <end position="157"/>
    </location>
</feature>
<evidence type="ECO:0000256" key="1">
    <source>
        <dbReference type="SAM" id="MobiDB-lite"/>
    </source>
</evidence>
<feature type="compositionally biased region" description="Basic and acidic residues" evidence="1">
    <location>
        <begin position="20"/>
        <end position="39"/>
    </location>
</feature>
<feature type="region of interest" description="Disordered" evidence="1">
    <location>
        <begin position="326"/>
        <end position="353"/>
    </location>
</feature>
<gene>
    <name evidence="2" type="ORF">Bca52824_018758</name>
</gene>
<protein>
    <submittedName>
        <fullName evidence="2">Uncharacterized protein</fullName>
    </submittedName>
</protein>
<accession>A0A8X7VQJ8</accession>
<evidence type="ECO:0000313" key="3">
    <source>
        <dbReference type="Proteomes" id="UP000886595"/>
    </source>
</evidence>
<reference evidence="2 3" key="1">
    <citation type="submission" date="2020-02" db="EMBL/GenBank/DDBJ databases">
        <authorList>
            <person name="Ma Q."/>
            <person name="Huang Y."/>
            <person name="Song X."/>
            <person name="Pei D."/>
        </authorList>
    </citation>
    <scope>NUCLEOTIDE SEQUENCE [LARGE SCALE GENOMIC DNA]</scope>
    <source>
        <strain evidence="2">Sxm20200214</strain>
        <tissue evidence="2">Leaf</tissue>
    </source>
</reference>
<sequence length="353" mass="37859">MKPQKSPGLSSSLLARLEDVEVHYADDDHQSPVHGEDPPRVSQSLQENQRTPATLRLGSSSNPRKKNPPRAPTRPRARRFSLNQAKTRSLSFSLHRRLSPPPTITKKKKPKDKPPCSKPSVSTTSPSGPAASAPVSFPSSPPSTKSSDISDSKLSGPVNAPASSCPVDLQSFPPLVVDEYGKPTSQISATEVPVPEEGTNKATSEHLVSGVHPQTFEHPADVRPCSPKTNLQLQNQQGAKVQASLWKEKVSPNSGRYNDLLSRLPSLVLLVLGGSYDLEMPAAPPRSKLPTDKGCAPTFEKYLGSRNDVVLGDFMVDLRCGNLGSLANSPAVSSHDEDDPSSEGLSMRMITGC</sequence>